<comment type="caution">
    <text evidence="1">The sequence shown here is derived from an EMBL/GenBank/DDBJ whole genome shotgun (WGS) entry which is preliminary data.</text>
</comment>
<dbReference type="InterPro" id="IPR013211">
    <property type="entry name" value="LVIVD"/>
</dbReference>
<gene>
    <name evidence="1" type="ORF">C5745_07575</name>
</gene>
<dbReference type="Proteomes" id="UP000239711">
    <property type="component" value="Unassembled WGS sequence"/>
</dbReference>
<accession>A0A2S9J4Q6</accession>
<dbReference type="EMBL" id="PVBQ01000005">
    <property type="protein sequence ID" value="PRD47767.1"/>
    <property type="molecule type" value="Genomic_DNA"/>
</dbReference>
<proteinExistence type="predicted"/>
<dbReference type="AlphaFoldDB" id="A0A2S9J4Q6"/>
<evidence type="ECO:0000313" key="1">
    <source>
        <dbReference type="EMBL" id="PRD47767.1"/>
    </source>
</evidence>
<evidence type="ECO:0000313" key="2">
    <source>
        <dbReference type="Proteomes" id="UP000239711"/>
    </source>
</evidence>
<organism evidence="1 2">
    <name type="scientific">Sphingobacterium haloxyli</name>
    <dbReference type="NCBI Taxonomy" id="2100533"/>
    <lineage>
        <taxon>Bacteria</taxon>
        <taxon>Pseudomonadati</taxon>
        <taxon>Bacteroidota</taxon>
        <taxon>Sphingobacteriia</taxon>
        <taxon>Sphingobacteriales</taxon>
        <taxon>Sphingobacteriaceae</taxon>
        <taxon>Sphingobacterium</taxon>
    </lineage>
</organism>
<sequence>MKKTDIKMKPRILERIGYFLSLVLLTTVCFYTAGQTIPEGYLAKGVVPVGYCDMDGRPAFKMSIKEHKGRWYLFTGHFWDSGWSVTDVTDPANPKVVKFIPGPPNTWTLQMELHGNIMVTSLERIFPIFGGNDKPFTEGVYLWDISDPLNPERLGHYTTGGSGTHRNFYNGGNYMHLAAGMPGYMGNIYVIVDISDPAKPVEVSRWWVPGQHESEEEYHYVTTRQVRHQLMHNGRDTSATTSHHPHHMFCGSDHEVSLHGPPYVVDSLAFLPYGAAGMIVLDISDITKPRQVSRLDFSPPFHNRFGVHGALPITDQGIAFVNSEDVSYGQGPLSHASIVDIRDIEDPKLLSLFPQPLTPEGTSYRQEKGWSGPHNFNHLIHNPDVQPQGDLFYMTWFNAGLRVYDVADKYVPKEVGHFVPPAPTKRYGSMPEDELVVQTEDVLVDRRGYIYITDKNQGIYILKME</sequence>
<reference evidence="1 2" key="1">
    <citation type="submission" date="2018-02" db="EMBL/GenBank/DDBJ databases">
        <title>The draft genome of Sphingobacterium sp. 5JN-11.</title>
        <authorList>
            <person name="Liu L."/>
            <person name="Li L."/>
            <person name="Liang L."/>
            <person name="Zhang X."/>
            <person name="Wang T."/>
        </authorList>
    </citation>
    <scope>NUCLEOTIDE SEQUENCE [LARGE SCALE GENOMIC DNA]</scope>
    <source>
        <strain evidence="1 2">5JN-11</strain>
    </source>
</reference>
<keyword evidence="2" id="KW-1185">Reference proteome</keyword>
<dbReference type="Pfam" id="PF08309">
    <property type="entry name" value="LVIVD"/>
    <property type="match status" value="1"/>
</dbReference>
<protein>
    <submittedName>
        <fullName evidence="1">Uncharacterized protein</fullName>
    </submittedName>
</protein>
<name>A0A2S9J4Q6_9SPHI</name>